<accession>A0AAE0LHC2</accession>
<feature type="region of interest" description="Disordered" evidence="1">
    <location>
        <begin position="339"/>
        <end position="358"/>
    </location>
</feature>
<dbReference type="Pfam" id="PF13843">
    <property type="entry name" value="DDE_Tnp_1_7"/>
    <property type="match status" value="1"/>
</dbReference>
<organism evidence="3 4">
    <name type="scientific">Cymbomonas tetramitiformis</name>
    <dbReference type="NCBI Taxonomy" id="36881"/>
    <lineage>
        <taxon>Eukaryota</taxon>
        <taxon>Viridiplantae</taxon>
        <taxon>Chlorophyta</taxon>
        <taxon>Pyramimonadophyceae</taxon>
        <taxon>Pyramimonadales</taxon>
        <taxon>Pyramimonadaceae</taxon>
        <taxon>Cymbomonas</taxon>
    </lineage>
</organism>
<dbReference type="InterPro" id="IPR029526">
    <property type="entry name" value="PGBD"/>
</dbReference>
<name>A0AAE0LHC2_9CHLO</name>
<dbReference type="EMBL" id="LGRX02001925">
    <property type="protein sequence ID" value="KAK3285212.1"/>
    <property type="molecule type" value="Genomic_DNA"/>
</dbReference>
<evidence type="ECO:0000313" key="3">
    <source>
        <dbReference type="EMBL" id="KAK3285212.1"/>
    </source>
</evidence>
<comment type="caution">
    <text evidence="3">The sequence shown here is derived from an EMBL/GenBank/DDBJ whole genome shotgun (WGS) entry which is preliminary data.</text>
</comment>
<reference evidence="3 4" key="1">
    <citation type="journal article" date="2015" name="Genome Biol. Evol.">
        <title>Comparative Genomics of a Bacterivorous Green Alga Reveals Evolutionary Causalities and Consequences of Phago-Mixotrophic Mode of Nutrition.</title>
        <authorList>
            <person name="Burns J.A."/>
            <person name="Paasch A."/>
            <person name="Narechania A."/>
            <person name="Kim E."/>
        </authorList>
    </citation>
    <scope>NUCLEOTIDE SEQUENCE [LARGE SCALE GENOMIC DNA]</scope>
    <source>
        <strain evidence="3 4">PLY_AMNH</strain>
    </source>
</reference>
<protein>
    <recommendedName>
        <fullName evidence="2">PiggyBac transposable element-derived protein domain-containing protein</fullName>
    </recommendedName>
</protein>
<evidence type="ECO:0000256" key="1">
    <source>
        <dbReference type="SAM" id="MobiDB-lite"/>
    </source>
</evidence>
<sequence>MVLGDAGEDTSYVPLGEQVGLPPLSAAAEVLEAETQSTTLADSEHAEDPTSPNIDQHVDPSNGHAEVVSPEAENMLGVDATPRSPPSPQHLPSSTHIDGATTCLDQLESSVTPMDAQQAPTNTTITPVHPTSSSLVAQATAVELSAPTHSVPEPEAQAADTVAALELPSVSPTEPNVTLISDPNGISTKLSLKELKAQAKLRRVAVGGNKDALFARRVAHMSQHAVSTPQDFVFDASAASRLTTLNFTRLNVIDDYNYNMNGVDVVDQLRNQYRCDGPWMRQRKWWFPIFLWCIEVGCGNAYRCYQEMCKKGLAEGEKPLTHRRFIELLSSRLCGLDTKPAEKKGRRSSVEASGSSASNIRATRLTPKRVDEWTSRFVGKHPLEEDVPNTHCQWCKYKKKLAQVKVSDSHKRKAGDDGDEEMEISHAKLGCAACHTPNFQLVADYRASIRVFSV</sequence>
<feature type="domain" description="PiggyBac transposable element-derived protein" evidence="2">
    <location>
        <begin position="244"/>
        <end position="302"/>
    </location>
</feature>
<proteinExistence type="predicted"/>
<dbReference type="Proteomes" id="UP001190700">
    <property type="component" value="Unassembled WGS sequence"/>
</dbReference>
<dbReference type="AlphaFoldDB" id="A0AAE0LHC2"/>
<gene>
    <name evidence="3" type="ORF">CYMTET_7170</name>
</gene>
<evidence type="ECO:0000259" key="2">
    <source>
        <dbReference type="Pfam" id="PF13843"/>
    </source>
</evidence>
<evidence type="ECO:0000313" key="4">
    <source>
        <dbReference type="Proteomes" id="UP001190700"/>
    </source>
</evidence>
<feature type="region of interest" description="Disordered" evidence="1">
    <location>
        <begin position="30"/>
        <end position="98"/>
    </location>
</feature>
<keyword evidence="4" id="KW-1185">Reference proteome</keyword>